<keyword evidence="3" id="KW-0175">Coiled coil</keyword>
<evidence type="ECO:0000256" key="3">
    <source>
        <dbReference type="ARBA" id="ARBA00023054"/>
    </source>
</evidence>
<dbReference type="GO" id="GO:1903094">
    <property type="term" value="P:negative regulation of protein K48-linked deubiquitination"/>
    <property type="evidence" value="ECO:0007669"/>
    <property type="project" value="TreeGrafter"/>
</dbReference>
<feature type="compositionally biased region" description="Basic and acidic residues" evidence="4">
    <location>
        <begin position="181"/>
        <end position="198"/>
    </location>
</feature>
<dbReference type="Pfam" id="PF00789">
    <property type="entry name" value="UBX"/>
    <property type="match status" value="1"/>
</dbReference>
<dbReference type="SMART" id="SM00166">
    <property type="entry name" value="UBX"/>
    <property type="match status" value="1"/>
</dbReference>
<gene>
    <name evidence="7" type="ORF">HK103_004563</name>
</gene>
<feature type="domain" description="UBX" evidence="6">
    <location>
        <begin position="217"/>
        <end position="292"/>
    </location>
</feature>
<dbReference type="Proteomes" id="UP001210925">
    <property type="component" value="Unassembled WGS sequence"/>
</dbReference>
<dbReference type="SUPFAM" id="SSF46934">
    <property type="entry name" value="UBA-like"/>
    <property type="match status" value="1"/>
</dbReference>
<feature type="region of interest" description="Disordered" evidence="4">
    <location>
        <begin position="181"/>
        <end position="214"/>
    </location>
</feature>
<evidence type="ECO:0000256" key="2">
    <source>
        <dbReference type="ARBA" id="ARBA00022490"/>
    </source>
</evidence>
<sequence>MSGDKETLISMGFPEAKVLKALKKTKNAGLQPAMDWILAHQDEPDVESEEDDGEITADQQTAQSLKCDDCGKLLRDVHAVKTGHVNFSESTAQIKPLTEEEKKQKIKELETRIAARREEKRLEREQEARQKETIRRATGVEMQLIREKLQQEEMQKQVEARKRQKEEDRIAKERVRKQLEADKLERQRQAEERKRLAEGKPLAVQQPAAPVVQQPTKDYQEARIQIRVPNGAPITKVFNAEDKLSVVYEFVKSQYPNDFKLMQTFPRKVLDGPSLNQTLKELGLVPSAALVVQ</sequence>
<feature type="compositionally biased region" description="Acidic residues" evidence="4">
    <location>
        <begin position="44"/>
        <end position="55"/>
    </location>
</feature>
<name>A0AAD5UKL5_9FUNG</name>
<dbReference type="InterPro" id="IPR015940">
    <property type="entry name" value="UBA"/>
</dbReference>
<dbReference type="InterPro" id="IPR009060">
    <property type="entry name" value="UBA-like_sf"/>
</dbReference>
<dbReference type="PROSITE" id="PS50033">
    <property type="entry name" value="UBX"/>
    <property type="match status" value="1"/>
</dbReference>
<evidence type="ECO:0000256" key="1">
    <source>
        <dbReference type="ARBA" id="ARBA00004496"/>
    </source>
</evidence>
<evidence type="ECO:0000259" key="6">
    <source>
        <dbReference type="PROSITE" id="PS50033"/>
    </source>
</evidence>
<evidence type="ECO:0008006" key="9">
    <source>
        <dbReference type="Google" id="ProtNLM"/>
    </source>
</evidence>
<evidence type="ECO:0000256" key="4">
    <source>
        <dbReference type="SAM" id="MobiDB-lite"/>
    </source>
</evidence>
<dbReference type="SUPFAM" id="SSF54236">
    <property type="entry name" value="Ubiquitin-like"/>
    <property type="match status" value="1"/>
</dbReference>
<keyword evidence="2" id="KW-0963">Cytoplasm</keyword>
<reference evidence="7" key="1">
    <citation type="submission" date="2020-05" db="EMBL/GenBank/DDBJ databases">
        <title>Phylogenomic resolution of chytrid fungi.</title>
        <authorList>
            <person name="Stajich J.E."/>
            <person name="Amses K."/>
            <person name="Simmons R."/>
            <person name="Seto K."/>
            <person name="Myers J."/>
            <person name="Bonds A."/>
            <person name="Quandt C.A."/>
            <person name="Barry K."/>
            <person name="Liu P."/>
            <person name="Grigoriev I."/>
            <person name="Longcore J.E."/>
            <person name="James T.Y."/>
        </authorList>
    </citation>
    <scope>NUCLEOTIDE SEQUENCE</scope>
    <source>
        <strain evidence="7">PLAUS21</strain>
    </source>
</reference>
<comment type="subcellular location">
    <subcellularLocation>
        <location evidence="1">Cytoplasm</location>
    </subcellularLocation>
</comment>
<dbReference type="PANTHER" id="PTHR46340:SF1">
    <property type="entry name" value="UBX DOMAIN-CONTAINING PROTEIN 1"/>
    <property type="match status" value="1"/>
</dbReference>
<dbReference type="EMBL" id="JADGKB010000039">
    <property type="protein sequence ID" value="KAJ3257343.1"/>
    <property type="molecule type" value="Genomic_DNA"/>
</dbReference>
<feature type="compositionally biased region" description="Low complexity" evidence="4">
    <location>
        <begin position="203"/>
        <end position="214"/>
    </location>
</feature>
<comment type="caution">
    <text evidence="7">The sequence shown here is derived from an EMBL/GenBank/DDBJ whole genome shotgun (WGS) entry which is preliminary data.</text>
</comment>
<dbReference type="Gene3D" id="3.10.20.90">
    <property type="entry name" value="Phosphatidylinositol 3-kinase Catalytic Subunit, Chain A, domain 1"/>
    <property type="match status" value="1"/>
</dbReference>
<dbReference type="GO" id="GO:0005634">
    <property type="term" value="C:nucleus"/>
    <property type="evidence" value="ECO:0007669"/>
    <property type="project" value="TreeGrafter"/>
</dbReference>
<evidence type="ECO:0000313" key="8">
    <source>
        <dbReference type="Proteomes" id="UP001210925"/>
    </source>
</evidence>
<dbReference type="AlphaFoldDB" id="A0AAD5UKL5"/>
<keyword evidence="8" id="KW-1185">Reference proteome</keyword>
<evidence type="ECO:0000313" key="7">
    <source>
        <dbReference type="EMBL" id="KAJ3257343.1"/>
    </source>
</evidence>
<dbReference type="PROSITE" id="PS50030">
    <property type="entry name" value="UBA"/>
    <property type="match status" value="1"/>
</dbReference>
<dbReference type="Gene3D" id="1.10.8.10">
    <property type="entry name" value="DNA helicase RuvA subunit, C-terminal domain"/>
    <property type="match status" value="1"/>
</dbReference>
<feature type="region of interest" description="Disordered" evidence="4">
    <location>
        <begin position="39"/>
        <end position="62"/>
    </location>
</feature>
<dbReference type="Pfam" id="PF22562">
    <property type="entry name" value="UBA_7"/>
    <property type="match status" value="1"/>
</dbReference>
<accession>A0AAD5UKL5</accession>
<proteinExistence type="predicted"/>
<dbReference type="GO" id="GO:0005737">
    <property type="term" value="C:cytoplasm"/>
    <property type="evidence" value="ECO:0007669"/>
    <property type="project" value="UniProtKB-SubCell"/>
</dbReference>
<organism evidence="7 8">
    <name type="scientific">Boothiomyces macroporosus</name>
    <dbReference type="NCBI Taxonomy" id="261099"/>
    <lineage>
        <taxon>Eukaryota</taxon>
        <taxon>Fungi</taxon>
        <taxon>Fungi incertae sedis</taxon>
        <taxon>Chytridiomycota</taxon>
        <taxon>Chytridiomycota incertae sedis</taxon>
        <taxon>Chytridiomycetes</taxon>
        <taxon>Rhizophydiales</taxon>
        <taxon>Terramycetaceae</taxon>
        <taxon>Boothiomyces</taxon>
    </lineage>
</organism>
<feature type="domain" description="UBA" evidence="5">
    <location>
        <begin position="6"/>
        <end position="40"/>
    </location>
</feature>
<protein>
    <recommendedName>
        <fullName evidence="9">UBX domain-containing protein 1</fullName>
    </recommendedName>
</protein>
<dbReference type="GO" id="GO:0032435">
    <property type="term" value="P:negative regulation of proteasomal ubiquitin-dependent protein catabolic process"/>
    <property type="evidence" value="ECO:0007669"/>
    <property type="project" value="TreeGrafter"/>
</dbReference>
<dbReference type="PANTHER" id="PTHR46340">
    <property type="entry name" value="UBX DOMAIN-CONTAINING PROTEIN 1"/>
    <property type="match status" value="1"/>
</dbReference>
<dbReference type="CDD" id="cd01767">
    <property type="entry name" value="UBX"/>
    <property type="match status" value="1"/>
</dbReference>
<dbReference type="GO" id="GO:0031397">
    <property type="term" value="P:negative regulation of protein ubiquitination"/>
    <property type="evidence" value="ECO:0007669"/>
    <property type="project" value="TreeGrafter"/>
</dbReference>
<dbReference type="InterPro" id="IPR029071">
    <property type="entry name" value="Ubiquitin-like_domsf"/>
</dbReference>
<dbReference type="InterPro" id="IPR001012">
    <property type="entry name" value="UBX_dom"/>
</dbReference>
<evidence type="ECO:0000259" key="5">
    <source>
        <dbReference type="PROSITE" id="PS50030"/>
    </source>
</evidence>
<dbReference type="GO" id="GO:0036435">
    <property type="term" value="F:K48-linked polyubiquitin modification-dependent protein binding"/>
    <property type="evidence" value="ECO:0007669"/>
    <property type="project" value="TreeGrafter"/>
</dbReference>